<proteinExistence type="predicted"/>
<dbReference type="AlphaFoldDB" id="A0A087TPN6"/>
<gene>
    <name evidence="1" type="ORF">X975_16174</name>
</gene>
<dbReference type="Proteomes" id="UP000054359">
    <property type="component" value="Unassembled WGS sequence"/>
</dbReference>
<accession>A0A087TPN6</accession>
<feature type="non-terminal residue" evidence="1">
    <location>
        <position position="242"/>
    </location>
</feature>
<evidence type="ECO:0000313" key="1">
    <source>
        <dbReference type="EMBL" id="KFM67075.1"/>
    </source>
</evidence>
<reference evidence="1 2" key="1">
    <citation type="submission" date="2013-11" db="EMBL/GenBank/DDBJ databases">
        <title>Genome sequencing of Stegodyphus mimosarum.</title>
        <authorList>
            <person name="Bechsgaard J."/>
        </authorList>
    </citation>
    <scope>NUCLEOTIDE SEQUENCE [LARGE SCALE GENOMIC DNA]</scope>
</reference>
<evidence type="ECO:0000313" key="2">
    <source>
        <dbReference type="Proteomes" id="UP000054359"/>
    </source>
</evidence>
<sequence>MAYRHMETAFTDESDFHSLQSNDSEFSDCESFNESASQNMNKTCESSLSVSKSLSNVTSEMDSLNDRNISQNSSFKTSTPVSNIIAKANLHLSSYSEKIASQTDTAVDSHNLSVYTDESTHDSSVSTVSCHSPLAVISDASSDGSLFDMSGISQINDSHNCYSDSITNIRDSAECDFTLVKSRKNLKNIREKKWLALNGTQPLLKNNVVGSVDTAGKSNSSRYNLRSRKSLNMPKRFSEDDA</sequence>
<organism evidence="1 2">
    <name type="scientific">Stegodyphus mimosarum</name>
    <name type="common">African social velvet spider</name>
    <dbReference type="NCBI Taxonomy" id="407821"/>
    <lineage>
        <taxon>Eukaryota</taxon>
        <taxon>Metazoa</taxon>
        <taxon>Ecdysozoa</taxon>
        <taxon>Arthropoda</taxon>
        <taxon>Chelicerata</taxon>
        <taxon>Arachnida</taxon>
        <taxon>Araneae</taxon>
        <taxon>Araneomorphae</taxon>
        <taxon>Entelegynae</taxon>
        <taxon>Eresoidea</taxon>
        <taxon>Eresidae</taxon>
        <taxon>Stegodyphus</taxon>
    </lineage>
</organism>
<name>A0A087TPN6_STEMI</name>
<keyword evidence="2" id="KW-1185">Reference proteome</keyword>
<dbReference type="EMBL" id="KK116211">
    <property type="protein sequence ID" value="KFM67075.1"/>
    <property type="molecule type" value="Genomic_DNA"/>
</dbReference>
<protein>
    <submittedName>
        <fullName evidence="1">Uncharacterized protein</fullName>
    </submittedName>
</protein>